<keyword evidence="4" id="KW-1185">Reference proteome</keyword>
<gene>
    <name evidence="3" type="ORF">AKO1_011123</name>
</gene>
<evidence type="ECO:0000256" key="2">
    <source>
        <dbReference type="SAM" id="SignalP"/>
    </source>
</evidence>
<name>A0AAW2YXT0_9EUKA</name>
<dbReference type="AlphaFoldDB" id="A0AAW2YXT0"/>
<dbReference type="EMBL" id="JAOPGA020000836">
    <property type="protein sequence ID" value="KAL0482253.1"/>
    <property type="molecule type" value="Genomic_DNA"/>
</dbReference>
<keyword evidence="1" id="KW-1133">Transmembrane helix</keyword>
<dbReference type="GO" id="GO:0008289">
    <property type="term" value="F:lipid binding"/>
    <property type="evidence" value="ECO:0007669"/>
    <property type="project" value="InterPro"/>
</dbReference>
<dbReference type="PANTHER" id="PTHR10504">
    <property type="entry name" value="BACTERICIDAL PERMEABILITY-INCREASING BPI PROTEIN-RELATED"/>
    <property type="match status" value="1"/>
</dbReference>
<keyword evidence="1" id="KW-0472">Membrane</keyword>
<dbReference type="SUPFAM" id="SSF55394">
    <property type="entry name" value="Bactericidal permeability-increasing protein, BPI"/>
    <property type="match status" value="1"/>
</dbReference>
<evidence type="ECO:0008006" key="5">
    <source>
        <dbReference type="Google" id="ProtNLM"/>
    </source>
</evidence>
<evidence type="ECO:0000313" key="3">
    <source>
        <dbReference type="EMBL" id="KAL0482253.1"/>
    </source>
</evidence>
<dbReference type="Proteomes" id="UP001431209">
    <property type="component" value="Unassembled WGS sequence"/>
</dbReference>
<feature type="transmembrane region" description="Helical" evidence="1">
    <location>
        <begin position="201"/>
        <end position="225"/>
    </location>
</feature>
<dbReference type="PANTHER" id="PTHR10504:SF131">
    <property type="entry name" value="BPI2 DOMAIN-CONTAINING PROTEIN"/>
    <property type="match status" value="1"/>
</dbReference>
<dbReference type="Gene3D" id="3.15.10.10">
    <property type="entry name" value="Bactericidal permeability-increasing protein, domain 1"/>
    <property type="match status" value="1"/>
</dbReference>
<proteinExistence type="predicted"/>
<dbReference type="InterPro" id="IPR017943">
    <property type="entry name" value="Bactericidal_perm-incr_a/b_dom"/>
</dbReference>
<organism evidence="3 4">
    <name type="scientific">Acrasis kona</name>
    <dbReference type="NCBI Taxonomy" id="1008807"/>
    <lineage>
        <taxon>Eukaryota</taxon>
        <taxon>Discoba</taxon>
        <taxon>Heterolobosea</taxon>
        <taxon>Tetramitia</taxon>
        <taxon>Eutetramitia</taxon>
        <taxon>Acrasidae</taxon>
        <taxon>Acrasis</taxon>
    </lineage>
</organism>
<evidence type="ECO:0000256" key="1">
    <source>
        <dbReference type="SAM" id="Phobius"/>
    </source>
</evidence>
<sequence length="246" mass="27517">MMNINTLFGILAVICVSVTLSLSTPQARDDGSPFLAGRLFKQLVHNIKIPDVKKETKMSFGTVGINITNIKLKHFDLLWRNSGSQSWLEYPINLTLATKATIDWRYEINMILQTQDEGHLNLEDVIIHLDLAVKLDTNGIPKIELTPYNVAMHNVSMKIHSKGMSRVASGILNKVVDVVSISLRTQIERTLLDKVSGVCQVLQGVLTMVMRVFVVLLSAVIILFVMKRAYNNNVVAQGLNQKIKIH</sequence>
<comment type="caution">
    <text evidence="3">The sequence shown here is derived from an EMBL/GenBank/DDBJ whole genome shotgun (WGS) entry which is preliminary data.</text>
</comment>
<reference evidence="3 4" key="1">
    <citation type="submission" date="2024-03" db="EMBL/GenBank/DDBJ databases">
        <title>The Acrasis kona genome and developmental transcriptomes reveal deep origins of eukaryotic multicellular pathways.</title>
        <authorList>
            <person name="Sheikh S."/>
            <person name="Fu C.-J."/>
            <person name="Brown M.W."/>
            <person name="Baldauf S.L."/>
        </authorList>
    </citation>
    <scope>NUCLEOTIDE SEQUENCE [LARGE SCALE GENOMIC DNA]</scope>
    <source>
        <strain evidence="3 4">ATCC MYA-3509</strain>
    </source>
</reference>
<keyword evidence="1" id="KW-0812">Transmembrane</keyword>
<keyword evidence="2" id="KW-0732">Signal</keyword>
<evidence type="ECO:0000313" key="4">
    <source>
        <dbReference type="Proteomes" id="UP001431209"/>
    </source>
</evidence>
<feature type="chain" id="PRO_5044025391" description="Lipid-binding serum glycoprotein N-terminal domain-containing protein" evidence="2">
    <location>
        <begin position="22"/>
        <end position="246"/>
    </location>
</feature>
<accession>A0AAW2YXT0</accession>
<dbReference type="InterPro" id="IPR032942">
    <property type="entry name" value="BPI/LBP/Plunc"/>
</dbReference>
<feature type="signal peptide" evidence="2">
    <location>
        <begin position="1"/>
        <end position="21"/>
    </location>
</feature>
<protein>
    <recommendedName>
        <fullName evidence="5">Lipid-binding serum glycoprotein N-terminal domain-containing protein</fullName>
    </recommendedName>
</protein>